<proteinExistence type="predicted"/>
<accession>A0ABQ9IDC4</accession>
<dbReference type="Proteomes" id="UP001159363">
    <property type="component" value="Chromosome 2"/>
</dbReference>
<reference evidence="1 2" key="1">
    <citation type="submission" date="2023-02" db="EMBL/GenBank/DDBJ databases">
        <title>LHISI_Scaffold_Assembly.</title>
        <authorList>
            <person name="Stuart O.P."/>
            <person name="Cleave R."/>
            <person name="Magrath M.J.L."/>
            <person name="Mikheyev A.S."/>
        </authorList>
    </citation>
    <scope>NUCLEOTIDE SEQUENCE [LARGE SCALE GENOMIC DNA]</scope>
    <source>
        <strain evidence="1">Daus_M_001</strain>
        <tissue evidence="1">Leg muscle</tissue>
    </source>
</reference>
<gene>
    <name evidence="1" type="ORF">PR048_006846</name>
</gene>
<sequence length="92" mass="10576">MKDTENFHEGLHRKRFEDFDDVYYGVMSSLAAIQEEPKNIGSAVASPPRHEYRPTKWINVSNLYSMSNEHLSNVEKLSYLKSSLSTEPLSLI</sequence>
<keyword evidence="2" id="KW-1185">Reference proteome</keyword>
<comment type="caution">
    <text evidence="1">The sequence shown here is derived from an EMBL/GenBank/DDBJ whole genome shotgun (WGS) entry which is preliminary data.</text>
</comment>
<dbReference type="EMBL" id="JARBHB010000002">
    <property type="protein sequence ID" value="KAJ8894234.1"/>
    <property type="molecule type" value="Genomic_DNA"/>
</dbReference>
<organism evidence="1 2">
    <name type="scientific">Dryococelus australis</name>
    <dbReference type="NCBI Taxonomy" id="614101"/>
    <lineage>
        <taxon>Eukaryota</taxon>
        <taxon>Metazoa</taxon>
        <taxon>Ecdysozoa</taxon>
        <taxon>Arthropoda</taxon>
        <taxon>Hexapoda</taxon>
        <taxon>Insecta</taxon>
        <taxon>Pterygota</taxon>
        <taxon>Neoptera</taxon>
        <taxon>Polyneoptera</taxon>
        <taxon>Phasmatodea</taxon>
        <taxon>Verophasmatodea</taxon>
        <taxon>Anareolatae</taxon>
        <taxon>Phasmatidae</taxon>
        <taxon>Eurycanthinae</taxon>
        <taxon>Dryococelus</taxon>
    </lineage>
</organism>
<evidence type="ECO:0000313" key="2">
    <source>
        <dbReference type="Proteomes" id="UP001159363"/>
    </source>
</evidence>
<name>A0ABQ9IDC4_9NEOP</name>
<protein>
    <submittedName>
        <fullName evidence="1">Uncharacterized protein</fullName>
    </submittedName>
</protein>
<evidence type="ECO:0000313" key="1">
    <source>
        <dbReference type="EMBL" id="KAJ8894234.1"/>
    </source>
</evidence>